<dbReference type="AlphaFoldDB" id="A0A9P1BNV5"/>
<evidence type="ECO:0000256" key="5">
    <source>
        <dbReference type="ARBA" id="ARBA00047770"/>
    </source>
</evidence>
<feature type="signal peptide" evidence="6">
    <location>
        <begin position="1"/>
        <end position="19"/>
    </location>
</feature>
<dbReference type="InterPro" id="IPR025789">
    <property type="entry name" value="DOT1_dom"/>
</dbReference>
<dbReference type="EMBL" id="CAMXCT010000266">
    <property type="protein sequence ID" value="CAI3976380.1"/>
    <property type="molecule type" value="Genomic_DNA"/>
</dbReference>
<dbReference type="SUPFAM" id="SSF53335">
    <property type="entry name" value="S-adenosyl-L-methionine-dependent methyltransferases"/>
    <property type="match status" value="1"/>
</dbReference>
<evidence type="ECO:0000313" key="8">
    <source>
        <dbReference type="EMBL" id="CAI3976380.1"/>
    </source>
</evidence>
<dbReference type="GO" id="GO:0140956">
    <property type="term" value="F:histone H3K79 trimethyltransferase activity"/>
    <property type="evidence" value="ECO:0007669"/>
    <property type="project" value="UniProtKB-EC"/>
</dbReference>
<comment type="caution">
    <text evidence="8">The sequence shown here is derived from an EMBL/GenBank/DDBJ whole genome shotgun (WGS) entry which is preliminary data.</text>
</comment>
<keyword evidence="10" id="KW-1185">Reference proteome</keyword>
<evidence type="ECO:0000313" key="10">
    <source>
        <dbReference type="Proteomes" id="UP001152797"/>
    </source>
</evidence>
<dbReference type="EC" id="2.1.1.360" evidence="1"/>
<name>A0A9P1BNV5_9DINO</name>
<keyword evidence="6" id="KW-0732">Signal</keyword>
<evidence type="ECO:0000313" key="9">
    <source>
        <dbReference type="EMBL" id="CAL1129755.1"/>
    </source>
</evidence>
<evidence type="ECO:0000256" key="3">
    <source>
        <dbReference type="ARBA" id="ARBA00022853"/>
    </source>
</evidence>
<reference evidence="9" key="2">
    <citation type="submission" date="2024-04" db="EMBL/GenBank/DDBJ databases">
        <authorList>
            <person name="Chen Y."/>
            <person name="Shah S."/>
            <person name="Dougan E. K."/>
            <person name="Thang M."/>
            <person name="Chan C."/>
        </authorList>
    </citation>
    <scope>NUCLEOTIDE SEQUENCE [LARGE SCALE GENOMIC DNA]</scope>
</reference>
<protein>
    <recommendedName>
        <fullName evidence="2">Histone-lysine N-methyltransferase, H3 lysine-79 specific</fullName>
        <ecNumber evidence="1">2.1.1.360</ecNumber>
    </recommendedName>
    <alternativeName>
        <fullName evidence="4">Histone H3-K79 methyltransferase</fullName>
    </alternativeName>
</protein>
<feature type="domain" description="DOT1" evidence="7">
    <location>
        <begin position="83"/>
        <end position="160"/>
    </location>
</feature>
<comment type="catalytic activity">
    <reaction evidence="5">
        <text>L-lysyl(79)-[histone H3] + 3 S-adenosyl-L-methionine = N(6),N(6),N(6)-trimethyl-L-lysyl(79)-[histone H3] + 3 S-adenosyl-L-homocysteine + 3 H(+)</text>
        <dbReference type="Rhea" id="RHEA:60328"/>
        <dbReference type="Rhea" id="RHEA-COMP:15549"/>
        <dbReference type="Rhea" id="RHEA-COMP:15552"/>
        <dbReference type="ChEBI" id="CHEBI:15378"/>
        <dbReference type="ChEBI" id="CHEBI:29969"/>
        <dbReference type="ChEBI" id="CHEBI:57856"/>
        <dbReference type="ChEBI" id="CHEBI:59789"/>
        <dbReference type="ChEBI" id="CHEBI:61961"/>
        <dbReference type="EC" id="2.1.1.360"/>
    </reaction>
</comment>
<proteinExistence type="predicted"/>
<sequence length="285" mass="31683">MGAAFAVARLLCALGVVTAQRCPDCRAPMPASSVMERHLWREVQNILDRTYDWRYSGYCIGLAEDQVVKDAQAKVAENETILQAHTYGEVTPNGVRQLAEFMGLTVASPDAVSFLDLGSGVGKMVLQMYLEVPRVTRSLGVELHPTRAQRGQEALAMLKQLGDVRDLRRQMLQGAVLARRPQAPFAAKLLRNNHLGFIDLLEADMFDLDLSQFTHIFLASLTWGTAMINRLAVKLVTEASRLQVVAALARFEGLQGFEEEEQHFQTSWTTKSPTGSRLFVYTRSG</sequence>
<dbReference type="Proteomes" id="UP001152797">
    <property type="component" value="Unassembled WGS sequence"/>
</dbReference>
<evidence type="ECO:0000259" key="7">
    <source>
        <dbReference type="Pfam" id="PF08123"/>
    </source>
</evidence>
<dbReference type="EMBL" id="CAMXCT030000266">
    <property type="protein sequence ID" value="CAL4763692.1"/>
    <property type="molecule type" value="Genomic_DNA"/>
</dbReference>
<accession>A0A9P1BNV5</accession>
<evidence type="ECO:0000256" key="6">
    <source>
        <dbReference type="SAM" id="SignalP"/>
    </source>
</evidence>
<gene>
    <name evidence="8" type="ORF">C1SCF055_LOCUS4603</name>
</gene>
<dbReference type="GO" id="GO:0051726">
    <property type="term" value="P:regulation of cell cycle"/>
    <property type="evidence" value="ECO:0007669"/>
    <property type="project" value="InterPro"/>
</dbReference>
<dbReference type="EMBL" id="CAMXCT020000266">
    <property type="protein sequence ID" value="CAL1129755.1"/>
    <property type="molecule type" value="Genomic_DNA"/>
</dbReference>
<dbReference type="Pfam" id="PF08123">
    <property type="entry name" value="DOT1"/>
    <property type="match status" value="1"/>
</dbReference>
<reference evidence="8" key="1">
    <citation type="submission" date="2022-10" db="EMBL/GenBank/DDBJ databases">
        <authorList>
            <person name="Chen Y."/>
            <person name="Dougan E. K."/>
            <person name="Chan C."/>
            <person name="Rhodes N."/>
            <person name="Thang M."/>
        </authorList>
    </citation>
    <scope>NUCLEOTIDE SEQUENCE</scope>
</reference>
<dbReference type="PANTHER" id="PTHR21451:SF19">
    <property type="entry name" value="ACTIVATED IN BLOCKED UNFOLDED PROTEIN RESPONSE"/>
    <property type="match status" value="1"/>
</dbReference>
<dbReference type="OrthoDB" id="443402at2759"/>
<keyword evidence="3" id="KW-0156">Chromatin regulator</keyword>
<evidence type="ECO:0000256" key="4">
    <source>
        <dbReference type="ARBA" id="ARBA00029821"/>
    </source>
</evidence>
<evidence type="ECO:0000256" key="2">
    <source>
        <dbReference type="ARBA" id="ARBA00020987"/>
    </source>
</evidence>
<evidence type="ECO:0000256" key="1">
    <source>
        <dbReference type="ARBA" id="ARBA00012190"/>
    </source>
</evidence>
<dbReference type="PANTHER" id="PTHR21451">
    <property type="entry name" value="HISTONE H3 METHYLTRANSFERASE"/>
    <property type="match status" value="1"/>
</dbReference>
<dbReference type="InterPro" id="IPR030445">
    <property type="entry name" value="H3-K79_meTrfase"/>
</dbReference>
<organism evidence="8">
    <name type="scientific">Cladocopium goreaui</name>
    <dbReference type="NCBI Taxonomy" id="2562237"/>
    <lineage>
        <taxon>Eukaryota</taxon>
        <taxon>Sar</taxon>
        <taxon>Alveolata</taxon>
        <taxon>Dinophyceae</taxon>
        <taxon>Suessiales</taxon>
        <taxon>Symbiodiniaceae</taxon>
        <taxon>Cladocopium</taxon>
    </lineage>
</organism>
<dbReference type="InterPro" id="IPR029063">
    <property type="entry name" value="SAM-dependent_MTases_sf"/>
</dbReference>
<feature type="chain" id="PRO_5043269635" description="Histone-lysine N-methyltransferase, H3 lysine-79 specific" evidence="6">
    <location>
        <begin position="20"/>
        <end position="285"/>
    </location>
</feature>
<dbReference type="Gene3D" id="3.40.50.150">
    <property type="entry name" value="Vaccinia Virus protein VP39"/>
    <property type="match status" value="1"/>
</dbReference>